<evidence type="ECO:0008006" key="5">
    <source>
        <dbReference type="Google" id="ProtNLM"/>
    </source>
</evidence>
<dbReference type="EMBL" id="JAMKFB020000724">
    <property type="protein sequence ID" value="KAL0147775.1"/>
    <property type="molecule type" value="Genomic_DNA"/>
</dbReference>
<accession>A0ABD0MDS0</accession>
<dbReference type="Proteomes" id="UP001529510">
    <property type="component" value="Unassembled WGS sequence"/>
</dbReference>
<keyword evidence="4" id="KW-1185">Reference proteome</keyword>
<keyword evidence="1" id="KW-0175">Coiled coil</keyword>
<name>A0ABD0MDS0_CIRMR</name>
<organism evidence="3 4">
    <name type="scientific">Cirrhinus mrigala</name>
    <name type="common">Mrigala</name>
    <dbReference type="NCBI Taxonomy" id="683832"/>
    <lineage>
        <taxon>Eukaryota</taxon>
        <taxon>Metazoa</taxon>
        <taxon>Chordata</taxon>
        <taxon>Craniata</taxon>
        <taxon>Vertebrata</taxon>
        <taxon>Euteleostomi</taxon>
        <taxon>Actinopterygii</taxon>
        <taxon>Neopterygii</taxon>
        <taxon>Teleostei</taxon>
        <taxon>Ostariophysi</taxon>
        <taxon>Cypriniformes</taxon>
        <taxon>Cyprinidae</taxon>
        <taxon>Labeoninae</taxon>
        <taxon>Labeonini</taxon>
        <taxon>Cirrhinus</taxon>
    </lineage>
</organism>
<dbReference type="InterPro" id="IPR004244">
    <property type="entry name" value="Transposase_22"/>
</dbReference>
<feature type="compositionally biased region" description="Basic and acidic residues" evidence="2">
    <location>
        <begin position="28"/>
        <end position="39"/>
    </location>
</feature>
<gene>
    <name evidence="3" type="ORF">M9458_056918</name>
</gene>
<evidence type="ECO:0000313" key="4">
    <source>
        <dbReference type="Proteomes" id="UP001529510"/>
    </source>
</evidence>
<feature type="compositionally biased region" description="Polar residues" evidence="2">
    <location>
        <begin position="1"/>
        <end position="27"/>
    </location>
</feature>
<dbReference type="InterPro" id="IPR042566">
    <property type="entry name" value="L1_C"/>
</dbReference>
<protein>
    <recommendedName>
        <fullName evidence="5">L1 transposable element RRM domain-containing protein</fullName>
    </recommendedName>
</protein>
<sequence length="304" mass="34935">MAAQNYSSRSLSEKSPNTQTISNSNTKIADEQRKEFSQEEFRKDIKTEVEKLKTNIDQKLQDIAEDIQSHNTRLNEMEERITGLESENVELKDTLLHALKEQKTMQGKITDLEAGGASMFKFINGLLKMELSLNDDLDLQIQRAHRSLGPRLQNDATSRSIIVDFMQYSTKDLGKSVGKRNTIRGQTSLLCARLSSGNNAKLKEYKEVKRVLKENKISFQMPYPAKIRIHWETGPQLYDSAAEVAGDLNKRGYAVDLTAISEGSERRREERLVRHTQWQKVRNSVHNRIREKLRGFQRQLPTTD</sequence>
<feature type="region of interest" description="Disordered" evidence="2">
    <location>
        <begin position="1"/>
        <end position="39"/>
    </location>
</feature>
<evidence type="ECO:0000256" key="2">
    <source>
        <dbReference type="SAM" id="MobiDB-lite"/>
    </source>
</evidence>
<evidence type="ECO:0000256" key="1">
    <source>
        <dbReference type="SAM" id="Coils"/>
    </source>
</evidence>
<reference evidence="3 4" key="1">
    <citation type="submission" date="2024-05" db="EMBL/GenBank/DDBJ databases">
        <title>Genome sequencing and assembly of Indian major carp, Cirrhinus mrigala (Hamilton, 1822).</title>
        <authorList>
            <person name="Mohindra V."/>
            <person name="Chowdhury L.M."/>
            <person name="Lal K."/>
            <person name="Jena J.K."/>
        </authorList>
    </citation>
    <scope>NUCLEOTIDE SEQUENCE [LARGE SCALE GENOMIC DNA]</scope>
    <source>
        <strain evidence="3">CM1030</strain>
        <tissue evidence="3">Blood</tissue>
    </source>
</reference>
<comment type="caution">
    <text evidence="3">The sequence shown here is derived from an EMBL/GenBank/DDBJ whole genome shotgun (WGS) entry which is preliminary data.</text>
</comment>
<dbReference type="Gene3D" id="3.30.250.20">
    <property type="entry name" value="L1 transposable element, C-terminal domain"/>
    <property type="match status" value="1"/>
</dbReference>
<dbReference type="AlphaFoldDB" id="A0ABD0MDS0"/>
<evidence type="ECO:0000313" key="3">
    <source>
        <dbReference type="EMBL" id="KAL0147775.1"/>
    </source>
</evidence>
<dbReference type="PANTHER" id="PTHR11505">
    <property type="entry name" value="L1 TRANSPOSABLE ELEMENT-RELATED"/>
    <property type="match status" value="1"/>
</dbReference>
<proteinExistence type="predicted"/>
<feature type="coiled-coil region" evidence="1">
    <location>
        <begin position="42"/>
        <end position="94"/>
    </location>
</feature>
<dbReference type="Gene3D" id="3.30.70.1820">
    <property type="entry name" value="L1 transposable element, RRM domain"/>
    <property type="match status" value="1"/>
</dbReference>